<feature type="binding site" evidence="3">
    <location>
        <position position="91"/>
    </location>
    <ligand>
        <name>Cu cation</name>
        <dbReference type="ChEBI" id="CHEBI:23378"/>
    </ligand>
</feature>
<dbReference type="Proteomes" id="UP000321926">
    <property type="component" value="Unassembled WGS sequence"/>
</dbReference>
<name>A0A5C8K956_9BACT</name>
<keyword evidence="4" id="KW-1015">Disulfide bond</keyword>
<evidence type="ECO:0000313" key="7">
    <source>
        <dbReference type="Proteomes" id="UP000321926"/>
    </source>
</evidence>
<dbReference type="SUPFAM" id="SSF52833">
    <property type="entry name" value="Thioredoxin-like"/>
    <property type="match status" value="1"/>
</dbReference>
<feature type="domain" description="Thioredoxin" evidence="5">
    <location>
        <begin position="53"/>
        <end position="216"/>
    </location>
</feature>
<evidence type="ECO:0000256" key="1">
    <source>
        <dbReference type="ARBA" id="ARBA00010996"/>
    </source>
</evidence>
<dbReference type="PANTHER" id="PTHR12151:SF25">
    <property type="entry name" value="LINALOOL DEHYDRATASE_ISOMERASE DOMAIN-CONTAINING PROTEIN"/>
    <property type="match status" value="1"/>
</dbReference>
<gene>
    <name evidence="6" type="ORF">FVR03_04510</name>
</gene>
<dbReference type="CDD" id="cd02968">
    <property type="entry name" value="SCO"/>
    <property type="match status" value="1"/>
</dbReference>
<proteinExistence type="inferred from homology"/>
<protein>
    <submittedName>
        <fullName evidence="6">SCO family protein</fullName>
    </submittedName>
</protein>
<comment type="caution">
    <text evidence="6">The sequence shown here is derived from an EMBL/GenBank/DDBJ whole genome shotgun (WGS) entry which is preliminary data.</text>
</comment>
<dbReference type="PANTHER" id="PTHR12151">
    <property type="entry name" value="ELECTRON TRANSPORT PROTIN SCO1/SENC FAMILY MEMBER"/>
    <property type="match status" value="1"/>
</dbReference>
<feature type="binding site" evidence="3">
    <location>
        <position position="95"/>
    </location>
    <ligand>
        <name>Cu cation</name>
        <dbReference type="ChEBI" id="CHEBI:23378"/>
    </ligand>
</feature>
<dbReference type="InterPro" id="IPR003782">
    <property type="entry name" value="SCO1/SenC"/>
</dbReference>
<keyword evidence="3" id="KW-0479">Metal-binding</keyword>
<evidence type="ECO:0000256" key="4">
    <source>
        <dbReference type="PIRSR" id="PIRSR603782-2"/>
    </source>
</evidence>
<evidence type="ECO:0000259" key="5">
    <source>
        <dbReference type="PROSITE" id="PS51352"/>
    </source>
</evidence>
<dbReference type="GO" id="GO:0046872">
    <property type="term" value="F:metal ion binding"/>
    <property type="evidence" value="ECO:0007669"/>
    <property type="project" value="UniProtKB-KW"/>
</dbReference>
<evidence type="ECO:0000256" key="2">
    <source>
        <dbReference type="ARBA" id="ARBA00023008"/>
    </source>
</evidence>
<comment type="similarity">
    <text evidence="1">Belongs to the SCO1/2 family.</text>
</comment>
<keyword evidence="7" id="KW-1185">Reference proteome</keyword>
<reference evidence="6 7" key="1">
    <citation type="submission" date="2019-08" db="EMBL/GenBank/DDBJ databases">
        <authorList>
            <person name="Shi S."/>
        </authorList>
    </citation>
    <scope>NUCLEOTIDE SEQUENCE [LARGE SCALE GENOMIC DNA]</scope>
    <source>
        <strain evidence="6 7">GY10130</strain>
    </source>
</reference>
<dbReference type="Pfam" id="PF02630">
    <property type="entry name" value="SCO1-SenC"/>
    <property type="match status" value="1"/>
</dbReference>
<keyword evidence="2 3" id="KW-0186">Copper</keyword>
<evidence type="ECO:0000256" key="3">
    <source>
        <dbReference type="PIRSR" id="PIRSR603782-1"/>
    </source>
</evidence>
<accession>A0A5C8K956</accession>
<feature type="disulfide bond" description="Redox-active" evidence="4">
    <location>
        <begin position="91"/>
        <end position="95"/>
    </location>
</feature>
<dbReference type="OrthoDB" id="9811998at2"/>
<dbReference type="InterPro" id="IPR013766">
    <property type="entry name" value="Thioredoxin_domain"/>
</dbReference>
<dbReference type="PROSITE" id="PS51352">
    <property type="entry name" value="THIOREDOXIN_2"/>
    <property type="match status" value="1"/>
</dbReference>
<dbReference type="InterPro" id="IPR036249">
    <property type="entry name" value="Thioredoxin-like_sf"/>
</dbReference>
<organism evidence="6 7">
    <name type="scientific">Pontibacter qinzhouensis</name>
    <dbReference type="NCBI Taxonomy" id="2603253"/>
    <lineage>
        <taxon>Bacteria</taxon>
        <taxon>Pseudomonadati</taxon>
        <taxon>Bacteroidota</taxon>
        <taxon>Cytophagia</taxon>
        <taxon>Cytophagales</taxon>
        <taxon>Hymenobacteraceae</taxon>
        <taxon>Pontibacter</taxon>
    </lineage>
</organism>
<dbReference type="EMBL" id="VRTY01000011">
    <property type="protein sequence ID" value="TXK50758.1"/>
    <property type="molecule type" value="Genomic_DNA"/>
</dbReference>
<feature type="binding site" evidence="3">
    <location>
        <position position="179"/>
    </location>
    <ligand>
        <name>Cu cation</name>
        <dbReference type="ChEBI" id="CHEBI:23378"/>
    </ligand>
</feature>
<evidence type="ECO:0000313" key="6">
    <source>
        <dbReference type="EMBL" id="TXK50758.1"/>
    </source>
</evidence>
<sequence>MKPAKALMLGLLLLVPILIFLFIGTFGEHHFTLKHYFPETDSRGEIMLTESGDTVFKQIPPFALTSQEGKTVTGNDLEGNLYVVNFFFASCPDVCKKMSSQLTRVQEKFQKSPDVKLVSISINPEHDTPEVLQQYADMYGADPAKWYFLTGNRKEIYTLAEKGFYLPVQQVAGQQDFIHSERFLLVDKNRRVRGIYDGTDREDVDRLMLEINVLLDEYSKNK</sequence>
<dbReference type="AlphaFoldDB" id="A0A5C8K956"/>
<dbReference type="Gene3D" id="3.40.30.10">
    <property type="entry name" value="Glutaredoxin"/>
    <property type="match status" value="1"/>
</dbReference>